<feature type="compositionally biased region" description="Basic and acidic residues" evidence="1">
    <location>
        <begin position="230"/>
        <end position="243"/>
    </location>
</feature>
<sequence>MSQMLTRSRKQNALVRGSLPRSMAAEMSLPRTVSYEPSPRVAASPAAFSHDFSRVSVRAPQAKLTVNQPGDRYEQEADSMADRVTGMLDASPLSAPPALQRCPCEDEKVKRKESVSSTPAGDVSAVVAAGTAGGGFGLDAGTRAAMEAGFGHDFGRVRVHTDAQASRSAEMVSARAYTLGSDVVFRSGEFAPGSPEGRRLLAHELTHVVQQGAASSLNTEAVGGVQRSVDLSRSDSQVQRDDEPSASPQGTDPTAGTTDLGNCNDKIDEDVARCVDEVNKACSIKGAAEAGIGALAGAFFGPIGAGIGAVAGGVYGAYDYGDCVKEQAAGCRAAGRADKKKCAEKFQDKGNVITIPEVTIEGDEKPSNVVNVPEVTIEGKAPPSNVINVPPVTIDDKED</sequence>
<evidence type="ECO:0000313" key="4">
    <source>
        <dbReference type="Proteomes" id="UP000287394"/>
    </source>
</evidence>
<evidence type="ECO:0000313" key="3">
    <source>
        <dbReference type="EMBL" id="BDI34258.1"/>
    </source>
</evidence>
<feature type="domain" description="eCIS core" evidence="2">
    <location>
        <begin position="138"/>
        <end position="213"/>
    </location>
</feature>
<organism evidence="3 4">
    <name type="scientific">Capsulimonas corticalis</name>
    <dbReference type="NCBI Taxonomy" id="2219043"/>
    <lineage>
        <taxon>Bacteria</taxon>
        <taxon>Bacillati</taxon>
        <taxon>Armatimonadota</taxon>
        <taxon>Armatimonadia</taxon>
        <taxon>Capsulimonadales</taxon>
        <taxon>Capsulimonadaceae</taxon>
        <taxon>Capsulimonas</taxon>
    </lineage>
</organism>
<feature type="region of interest" description="Disordered" evidence="1">
    <location>
        <begin position="1"/>
        <end position="25"/>
    </location>
</feature>
<dbReference type="InterPro" id="IPR025295">
    <property type="entry name" value="eCIS_core_dom"/>
</dbReference>
<dbReference type="Proteomes" id="UP000287394">
    <property type="component" value="Chromosome"/>
</dbReference>
<reference evidence="3 4" key="1">
    <citation type="journal article" date="2019" name="Int. J. Syst. Evol. Microbiol.">
        <title>Capsulimonas corticalis gen. nov., sp. nov., an aerobic capsulated bacterium, of a novel bacterial order, Capsulimonadales ord. nov., of the class Armatimonadia of the phylum Armatimonadetes.</title>
        <authorList>
            <person name="Li J."/>
            <person name="Kudo C."/>
            <person name="Tonouchi A."/>
        </authorList>
    </citation>
    <scope>NUCLEOTIDE SEQUENCE [LARGE SCALE GENOMIC DNA]</scope>
    <source>
        <strain evidence="3 4">AX-7</strain>
    </source>
</reference>
<evidence type="ECO:0000256" key="1">
    <source>
        <dbReference type="SAM" id="MobiDB-lite"/>
    </source>
</evidence>
<dbReference type="EMBL" id="AP025739">
    <property type="protein sequence ID" value="BDI34258.1"/>
    <property type="molecule type" value="Genomic_DNA"/>
</dbReference>
<dbReference type="Pfam" id="PF13699">
    <property type="entry name" value="eCIS_core"/>
    <property type="match status" value="1"/>
</dbReference>
<evidence type="ECO:0000259" key="2">
    <source>
        <dbReference type="Pfam" id="PF13699"/>
    </source>
</evidence>
<gene>
    <name evidence="3" type="ORF">CCAX7_63090</name>
</gene>
<accession>A0A402CWW6</accession>
<dbReference type="RefSeq" id="WP_218025605.1">
    <property type="nucleotide sequence ID" value="NZ_AP025739.1"/>
</dbReference>
<feature type="region of interest" description="Disordered" evidence="1">
    <location>
        <begin position="228"/>
        <end position="262"/>
    </location>
</feature>
<name>A0A402CWW6_9BACT</name>
<dbReference type="KEGG" id="ccot:CCAX7_63090"/>
<proteinExistence type="predicted"/>
<keyword evidence="4" id="KW-1185">Reference proteome</keyword>
<protein>
    <recommendedName>
        <fullName evidence="2">eCIS core domain-containing protein</fullName>
    </recommendedName>
</protein>
<feature type="compositionally biased region" description="Polar residues" evidence="1">
    <location>
        <begin position="246"/>
        <end position="261"/>
    </location>
</feature>
<dbReference type="AlphaFoldDB" id="A0A402CWW6"/>